<comment type="caution">
    <text evidence="1">The sequence shown here is derived from an EMBL/GenBank/DDBJ whole genome shotgun (WGS) entry which is preliminary data.</text>
</comment>
<evidence type="ECO:0000313" key="2">
    <source>
        <dbReference type="Proteomes" id="UP001293593"/>
    </source>
</evidence>
<name>A0AAE1JDX3_9FABA</name>
<gene>
    <name evidence="1" type="ORF">QN277_024047</name>
</gene>
<proteinExistence type="predicted"/>
<sequence length="109" mass="12550">MIEFRSRQGTRPSDLGHFPLKPQTFWKWTLPQSHLEKVAHSLSGFCTKGSQNERRTKFDADRMKDVSAPTKLPHTVLFFKRCQTDDAFSLISALYSFCGSVLKRLGMRL</sequence>
<evidence type="ECO:0000313" key="1">
    <source>
        <dbReference type="EMBL" id="KAK4267241.1"/>
    </source>
</evidence>
<organism evidence="1 2">
    <name type="scientific">Acacia crassicarpa</name>
    <name type="common">northern wattle</name>
    <dbReference type="NCBI Taxonomy" id="499986"/>
    <lineage>
        <taxon>Eukaryota</taxon>
        <taxon>Viridiplantae</taxon>
        <taxon>Streptophyta</taxon>
        <taxon>Embryophyta</taxon>
        <taxon>Tracheophyta</taxon>
        <taxon>Spermatophyta</taxon>
        <taxon>Magnoliopsida</taxon>
        <taxon>eudicotyledons</taxon>
        <taxon>Gunneridae</taxon>
        <taxon>Pentapetalae</taxon>
        <taxon>rosids</taxon>
        <taxon>fabids</taxon>
        <taxon>Fabales</taxon>
        <taxon>Fabaceae</taxon>
        <taxon>Caesalpinioideae</taxon>
        <taxon>mimosoid clade</taxon>
        <taxon>Acacieae</taxon>
        <taxon>Acacia</taxon>
    </lineage>
</organism>
<dbReference type="EMBL" id="JAWXYG010000007">
    <property type="protein sequence ID" value="KAK4267241.1"/>
    <property type="molecule type" value="Genomic_DNA"/>
</dbReference>
<dbReference type="AlphaFoldDB" id="A0AAE1JDX3"/>
<dbReference type="Proteomes" id="UP001293593">
    <property type="component" value="Unassembled WGS sequence"/>
</dbReference>
<accession>A0AAE1JDX3</accession>
<reference evidence="1" key="1">
    <citation type="submission" date="2023-10" db="EMBL/GenBank/DDBJ databases">
        <title>Chromosome-level genome of the transformable northern wattle, Acacia crassicarpa.</title>
        <authorList>
            <person name="Massaro I."/>
            <person name="Sinha N.R."/>
            <person name="Poethig S."/>
            <person name="Leichty A.R."/>
        </authorList>
    </citation>
    <scope>NUCLEOTIDE SEQUENCE</scope>
    <source>
        <strain evidence="1">Acra3RX</strain>
        <tissue evidence="1">Leaf</tissue>
    </source>
</reference>
<keyword evidence="2" id="KW-1185">Reference proteome</keyword>
<protein>
    <submittedName>
        <fullName evidence="1">Uncharacterized protein</fullName>
    </submittedName>
</protein>